<dbReference type="RefSeq" id="WP_190702014.1">
    <property type="nucleotide sequence ID" value="NZ_JAMPKX010000003.1"/>
</dbReference>
<keyword evidence="2" id="KW-0812">Transmembrane</keyword>
<evidence type="ECO:0000313" key="3">
    <source>
        <dbReference type="EMBL" id="MEP0947360.1"/>
    </source>
</evidence>
<keyword evidence="4" id="KW-1185">Reference proteome</keyword>
<gene>
    <name evidence="3" type="ORF">NC992_10795</name>
</gene>
<organism evidence="3 4">
    <name type="scientific">Leptolyngbya subtilissima DQ-A4</name>
    <dbReference type="NCBI Taxonomy" id="2933933"/>
    <lineage>
        <taxon>Bacteria</taxon>
        <taxon>Bacillati</taxon>
        <taxon>Cyanobacteriota</taxon>
        <taxon>Cyanophyceae</taxon>
        <taxon>Leptolyngbyales</taxon>
        <taxon>Leptolyngbyaceae</taxon>
        <taxon>Leptolyngbya group</taxon>
        <taxon>Leptolyngbya</taxon>
    </lineage>
</organism>
<accession>A0ABV0K4F2</accession>
<dbReference type="Proteomes" id="UP001482513">
    <property type="component" value="Unassembled WGS sequence"/>
</dbReference>
<protein>
    <submittedName>
        <fullName evidence="3">Uncharacterized protein</fullName>
    </submittedName>
</protein>
<feature type="region of interest" description="Disordered" evidence="1">
    <location>
        <begin position="115"/>
        <end position="189"/>
    </location>
</feature>
<sequence length="189" mass="20020">MDTIKEQANTVSQLLFSTDTGDIYKKALARTWDILREVGLLLWLVVCLAFVGAEWFYRTAVGLGRSTRAWYIGLSEKDPSTDAQSMTSTGQALLDTVQSSTSYLLAQARQQLGIPEPEPQPAISPVPAPPITPPFPTPVEPPTPSGPPAPVEPPTPSGPPAPAEPPDPAEPPSPVATVSAGLDEEEDLA</sequence>
<comment type="caution">
    <text evidence="3">The sequence shown here is derived from an EMBL/GenBank/DDBJ whole genome shotgun (WGS) entry which is preliminary data.</text>
</comment>
<dbReference type="EMBL" id="JAMPKX010000003">
    <property type="protein sequence ID" value="MEP0947360.1"/>
    <property type="molecule type" value="Genomic_DNA"/>
</dbReference>
<keyword evidence="2" id="KW-1133">Transmembrane helix</keyword>
<evidence type="ECO:0000313" key="4">
    <source>
        <dbReference type="Proteomes" id="UP001482513"/>
    </source>
</evidence>
<name>A0ABV0K4F2_9CYAN</name>
<feature type="compositionally biased region" description="Pro residues" evidence="1">
    <location>
        <begin position="116"/>
        <end position="174"/>
    </location>
</feature>
<keyword evidence="2" id="KW-0472">Membrane</keyword>
<reference evidence="3 4" key="1">
    <citation type="submission" date="2022-04" db="EMBL/GenBank/DDBJ databases">
        <title>Positive selection, recombination, and allopatry shape intraspecific diversity of widespread and dominant cyanobacteria.</title>
        <authorList>
            <person name="Wei J."/>
            <person name="Shu W."/>
            <person name="Hu C."/>
        </authorList>
    </citation>
    <scope>NUCLEOTIDE SEQUENCE [LARGE SCALE GENOMIC DNA]</scope>
    <source>
        <strain evidence="3 4">DQ-A4</strain>
    </source>
</reference>
<feature type="transmembrane region" description="Helical" evidence="2">
    <location>
        <begin position="40"/>
        <end position="57"/>
    </location>
</feature>
<evidence type="ECO:0000256" key="2">
    <source>
        <dbReference type="SAM" id="Phobius"/>
    </source>
</evidence>
<evidence type="ECO:0000256" key="1">
    <source>
        <dbReference type="SAM" id="MobiDB-lite"/>
    </source>
</evidence>
<proteinExistence type="predicted"/>